<evidence type="ECO:0000313" key="7">
    <source>
        <dbReference type="Proteomes" id="UP000659388"/>
    </source>
</evidence>
<dbReference type="PANTHER" id="PTHR22939">
    <property type="entry name" value="SERINE PROTEASE FAMILY S1C HTRA-RELATED"/>
    <property type="match status" value="1"/>
</dbReference>
<comment type="caution">
    <text evidence="6">The sequence shown here is derived from an EMBL/GenBank/DDBJ whole genome shotgun (WGS) entry which is preliminary data.</text>
</comment>
<dbReference type="GO" id="GO:0004252">
    <property type="term" value="F:serine-type endopeptidase activity"/>
    <property type="evidence" value="ECO:0007669"/>
    <property type="project" value="InterPro"/>
</dbReference>
<dbReference type="AlphaFoldDB" id="A0A937K137"/>
<dbReference type="InterPro" id="IPR009003">
    <property type="entry name" value="Peptidase_S1_PA"/>
</dbReference>
<dbReference type="RefSeq" id="WP_202244037.1">
    <property type="nucleotide sequence ID" value="NZ_JAESIY010000004.1"/>
</dbReference>
<comment type="similarity">
    <text evidence="1">Belongs to the peptidase S1C family.</text>
</comment>
<organism evidence="6 7">
    <name type="scientific">Fulvivirga sediminis</name>
    <dbReference type="NCBI Taxonomy" id="2803949"/>
    <lineage>
        <taxon>Bacteria</taxon>
        <taxon>Pseudomonadati</taxon>
        <taxon>Bacteroidota</taxon>
        <taxon>Cytophagia</taxon>
        <taxon>Cytophagales</taxon>
        <taxon>Fulvivirgaceae</taxon>
        <taxon>Fulvivirga</taxon>
    </lineage>
</organism>
<protein>
    <submittedName>
        <fullName evidence="6">Trypsin-like peptidase domain-containing protein</fullName>
    </submittedName>
</protein>
<keyword evidence="2" id="KW-0645">Protease</keyword>
<dbReference type="EMBL" id="JAESIY010000004">
    <property type="protein sequence ID" value="MBL3656247.1"/>
    <property type="molecule type" value="Genomic_DNA"/>
</dbReference>
<keyword evidence="4" id="KW-1133">Transmembrane helix</keyword>
<feature type="transmembrane region" description="Helical" evidence="4">
    <location>
        <begin position="6"/>
        <end position="29"/>
    </location>
</feature>
<keyword evidence="3" id="KW-0378">Hydrolase</keyword>
<dbReference type="Pfam" id="PF13180">
    <property type="entry name" value="PDZ_2"/>
    <property type="match status" value="1"/>
</dbReference>
<keyword evidence="4" id="KW-0472">Membrane</keyword>
<sequence length="478" mass="51885">MNKRSFFLGMFLSSIFGGLIAAFVIFIYLERTPQKTYSSISERQNRISLSSRKDTSYIVPQGLDFISAAQEVTSGVVHIRAIYSSGKYSLNPLEGYFGGPSQSSGSGVIVSDDGYIVTNNHVIEDASQIEVVLNDNRTYLAKVIGTDPTTDLALIKIAERRLNFVEYGNSDDVKTGEWVLAIGNPFDLNSTVTAGIVSAKARNIGILRDKNNLQIESFIQTDAAVNPGNSGGALVNLKGKLIGINTAIATPTGNYTGYSFAVPVSLVQKVIDDLLEYGEVQRALLGIRIGDMNSRIAEAENLNVYNGVYISNVNKNSAAEKAGLLAGDVIIAIDNTPINNVSELQEMVARNRPGNKIKVTYIRGGQQSSTEATLQNTAGNTEIITKTFDEQIEGAYFQNLTETDGNKNQPIKGVKIIELNDGKWKEAGIKKGFIITSIDKTSIENIKDLNRVLTNKQGGILVEGIYPDQSKGVYGVEW</sequence>
<dbReference type="SMART" id="SM00228">
    <property type="entry name" value="PDZ"/>
    <property type="match status" value="1"/>
</dbReference>
<proteinExistence type="inferred from homology"/>
<dbReference type="PROSITE" id="PS50106">
    <property type="entry name" value="PDZ"/>
    <property type="match status" value="1"/>
</dbReference>
<dbReference type="InterPro" id="IPR036034">
    <property type="entry name" value="PDZ_sf"/>
</dbReference>
<feature type="domain" description="PDZ" evidence="5">
    <location>
        <begin position="274"/>
        <end position="365"/>
    </location>
</feature>
<dbReference type="InterPro" id="IPR001478">
    <property type="entry name" value="PDZ"/>
</dbReference>
<reference evidence="6" key="1">
    <citation type="submission" date="2021-01" db="EMBL/GenBank/DDBJ databases">
        <title>Fulvivirga kasyanovii gen. nov., sp nov., a novel member of the phylum Bacteroidetes isolated from seawater in a mussel farm.</title>
        <authorList>
            <person name="Zhao L.-H."/>
            <person name="Wang Z.-J."/>
        </authorList>
    </citation>
    <scope>NUCLEOTIDE SEQUENCE</scope>
    <source>
        <strain evidence="6">2943</strain>
    </source>
</reference>
<dbReference type="Pfam" id="PF13365">
    <property type="entry name" value="Trypsin_2"/>
    <property type="match status" value="1"/>
</dbReference>
<gene>
    <name evidence="6" type="ORF">JL102_08905</name>
</gene>
<evidence type="ECO:0000256" key="2">
    <source>
        <dbReference type="ARBA" id="ARBA00022670"/>
    </source>
</evidence>
<dbReference type="PANTHER" id="PTHR22939:SF129">
    <property type="entry name" value="SERINE PROTEASE HTRA2, MITOCHONDRIAL"/>
    <property type="match status" value="1"/>
</dbReference>
<evidence type="ECO:0000259" key="5">
    <source>
        <dbReference type="PROSITE" id="PS50106"/>
    </source>
</evidence>
<dbReference type="Gene3D" id="2.30.42.10">
    <property type="match status" value="2"/>
</dbReference>
<evidence type="ECO:0000256" key="3">
    <source>
        <dbReference type="ARBA" id="ARBA00022801"/>
    </source>
</evidence>
<dbReference type="SUPFAM" id="SSF50494">
    <property type="entry name" value="Trypsin-like serine proteases"/>
    <property type="match status" value="1"/>
</dbReference>
<dbReference type="Proteomes" id="UP000659388">
    <property type="component" value="Unassembled WGS sequence"/>
</dbReference>
<evidence type="ECO:0000256" key="4">
    <source>
        <dbReference type="SAM" id="Phobius"/>
    </source>
</evidence>
<dbReference type="Gene3D" id="2.40.10.120">
    <property type="match status" value="1"/>
</dbReference>
<keyword evidence="7" id="KW-1185">Reference proteome</keyword>
<keyword evidence="4" id="KW-0812">Transmembrane</keyword>
<dbReference type="PRINTS" id="PR00834">
    <property type="entry name" value="PROTEASES2C"/>
</dbReference>
<accession>A0A937K137</accession>
<name>A0A937K137_9BACT</name>
<dbReference type="GO" id="GO:0006508">
    <property type="term" value="P:proteolysis"/>
    <property type="evidence" value="ECO:0007669"/>
    <property type="project" value="UniProtKB-KW"/>
</dbReference>
<dbReference type="InterPro" id="IPR001940">
    <property type="entry name" value="Peptidase_S1C"/>
</dbReference>
<dbReference type="SUPFAM" id="SSF50156">
    <property type="entry name" value="PDZ domain-like"/>
    <property type="match status" value="1"/>
</dbReference>
<evidence type="ECO:0000256" key="1">
    <source>
        <dbReference type="ARBA" id="ARBA00010541"/>
    </source>
</evidence>
<evidence type="ECO:0000313" key="6">
    <source>
        <dbReference type="EMBL" id="MBL3656247.1"/>
    </source>
</evidence>